<dbReference type="EMBL" id="JAPQKQ010000001">
    <property type="protein sequence ID" value="KAJ5214410.1"/>
    <property type="molecule type" value="Genomic_DNA"/>
</dbReference>
<dbReference type="AlphaFoldDB" id="A0A9W9N721"/>
<comment type="caution">
    <text evidence="1">The sequence shown here is derived from an EMBL/GenBank/DDBJ whole genome shotgun (WGS) entry which is preliminary data.</text>
</comment>
<reference evidence="1" key="1">
    <citation type="submission" date="2022-11" db="EMBL/GenBank/DDBJ databases">
        <authorList>
            <person name="Petersen C."/>
        </authorList>
    </citation>
    <scope>NUCLEOTIDE SEQUENCE</scope>
    <source>
        <strain evidence="1">IBT 20477</strain>
    </source>
</reference>
<sequence>MGSIGHLDHLTVFLARPNGMKGNMFRGKNAIQYDRPRIGFHAKSADAQLQLVKEMGMVSAYVNSQKVWDKFCSTYEAIYDLLGDFDQYQSGLGNTIPPF</sequence>
<dbReference type="OrthoDB" id="4334234at2759"/>
<gene>
    <name evidence="1" type="ORF">N7449_001579</name>
</gene>
<keyword evidence="2" id="KW-1185">Reference proteome</keyword>
<evidence type="ECO:0000313" key="2">
    <source>
        <dbReference type="Proteomes" id="UP001150942"/>
    </source>
</evidence>
<name>A0A9W9N721_9EURO</name>
<proteinExistence type="predicted"/>
<evidence type="ECO:0000313" key="1">
    <source>
        <dbReference type="EMBL" id="KAJ5214410.1"/>
    </source>
</evidence>
<organism evidence="1 2">
    <name type="scientific">Penicillium cf. viridicatum</name>
    <dbReference type="NCBI Taxonomy" id="2972119"/>
    <lineage>
        <taxon>Eukaryota</taxon>
        <taxon>Fungi</taxon>
        <taxon>Dikarya</taxon>
        <taxon>Ascomycota</taxon>
        <taxon>Pezizomycotina</taxon>
        <taxon>Eurotiomycetes</taxon>
        <taxon>Eurotiomycetidae</taxon>
        <taxon>Eurotiales</taxon>
        <taxon>Aspergillaceae</taxon>
        <taxon>Penicillium</taxon>
    </lineage>
</organism>
<protein>
    <submittedName>
        <fullName evidence="1">Uncharacterized protein</fullName>
    </submittedName>
</protein>
<reference evidence="1" key="2">
    <citation type="journal article" date="2023" name="IMA Fungus">
        <title>Comparative genomic study of the Penicillium genus elucidates a diverse pangenome and 15 lateral gene transfer events.</title>
        <authorList>
            <person name="Petersen C."/>
            <person name="Sorensen T."/>
            <person name="Nielsen M.R."/>
            <person name="Sondergaard T.E."/>
            <person name="Sorensen J.L."/>
            <person name="Fitzpatrick D.A."/>
            <person name="Frisvad J.C."/>
            <person name="Nielsen K.L."/>
        </authorList>
    </citation>
    <scope>NUCLEOTIDE SEQUENCE</scope>
    <source>
        <strain evidence="1">IBT 20477</strain>
    </source>
</reference>
<accession>A0A9W9N721</accession>
<dbReference type="Proteomes" id="UP001150942">
    <property type="component" value="Unassembled WGS sequence"/>
</dbReference>